<reference evidence="1 3" key="1">
    <citation type="journal article" date="2008" name="Science">
        <title>The Physcomitrella genome reveals evolutionary insights into the conquest of land by plants.</title>
        <authorList>
            <person name="Rensing S."/>
            <person name="Lang D."/>
            <person name="Zimmer A."/>
            <person name="Terry A."/>
            <person name="Salamov A."/>
            <person name="Shapiro H."/>
            <person name="Nishiyama T."/>
            <person name="Perroud P.-F."/>
            <person name="Lindquist E."/>
            <person name="Kamisugi Y."/>
            <person name="Tanahashi T."/>
            <person name="Sakakibara K."/>
            <person name="Fujita T."/>
            <person name="Oishi K."/>
            <person name="Shin-I T."/>
            <person name="Kuroki Y."/>
            <person name="Toyoda A."/>
            <person name="Suzuki Y."/>
            <person name="Hashimoto A."/>
            <person name="Yamaguchi K."/>
            <person name="Sugano A."/>
            <person name="Kohara Y."/>
            <person name="Fujiyama A."/>
            <person name="Anterola A."/>
            <person name="Aoki S."/>
            <person name="Ashton N."/>
            <person name="Barbazuk W.B."/>
            <person name="Barker E."/>
            <person name="Bennetzen J."/>
            <person name="Bezanilla M."/>
            <person name="Blankenship R."/>
            <person name="Cho S.H."/>
            <person name="Dutcher S."/>
            <person name="Estelle M."/>
            <person name="Fawcett J.A."/>
            <person name="Gundlach H."/>
            <person name="Hanada K."/>
            <person name="Heyl A."/>
            <person name="Hicks K.A."/>
            <person name="Hugh J."/>
            <person name="Lohr M."/>
            <person name="Mayer K."/>
            <person name="Melkozernov A."/>
            <person name="Murata T."/>
            <person name="Nelson D."/>
            <person name="Pils B."/>
            <person name="Prigge M."/>
            <person name="Reiss B."/>
            <person name="Renner T."/>
            <person name="Rombauts S."/>
            <person name="Rushton P."/>
            <person name="Sanderfoot A."/>
            <person name="Schween G."/>
            <person name="Shiu S.-H."/>
            <person name="Stueber K."/>
            <person name="Theodoulou F.L."/>
            <person name="Tu H."/>
            <person name="Van de Peer Y."/>
            <person name="Verrier P.J."/>
            <person name="Waters E."/>
            <person name="Wood A."/>
            <person name="Yang L."/>
            <person name="Cove D."/>
            <person name="Cuming A."/>
            <person name="Hasebe M."/>
            <person name="Lucas S."/>
            <person name="Mishler D.B."/>
            <person name="Reski R."/>
            <person name="Grigoriev I."/>
            <person name="Quatrano R.S."/>
            <person name="Boore J.L."/>
        </authorList>
    </citation>
    <scope>NUCLEOTIDE SEQUENCE [LARGE SCALE GENOMIC DNA]</scope>
    <source>
        <strain evidence="2 3">cv. Gransden 2004</strain>
    </source>
</reference>
<sequence length="58" mass="6560">MNCRQPAQRLATLLRHQKLRADSKTMKSKNLKDQIIEGDSSLITTGPVCFKDVTELVM</sequence>
<evidence type="ECO:0000313" key="2">
    <source>
        <dbReference type="EnsemblPlants" id="PAC:32919362.CDS.1"/>
    </source>
</evidence>
<protein>
    <submittedName>
        <fullName evidence="1 2">Uncharacterized protein</fullName>
    </submittedName>
</protein>
<gene>
    <name evidence="1" type="ORF">PHYPA_006654</name>
</gene>
<dbReference type="Proteomes" id="UP000006727">
    <property type="component" value="Chromosome 4"/>
</dbReference>
<proteinExistence type="predicted"/>
<dbReference type="PaxDb" id="3218-PP1S60_113V6.1"/>
<evidence type="ECO:0000313" key="1">
    <source>
        <dbReference type="EMBL" id="PNR55757.1"/>
    </source>
</evidence>
<dbReference type="Gramene" id="Pp3c4_23630V3.1">
    <property type="protein sequence ID" value="PAC:32919362.CDS.1"/>
    <property type="gene ID" value="Pp3c4_23630"/>
</dbReference>
<reference evidence="1 3" key="2">
    <citation type="journal article" date="2018" name="Plant J.">
        <title>The Physcomitrella patens chromosome-scale assembly reveals moss genome structure and evolution.</title>
        <authorList>
            <person name="Lang D."/>
            <person name="Ullrich K.K."/>
            <person name="Murat F."/>
            <person name="Fuchs J."/>
            <person name="Jenkins J."/>
            <person name="Haas F.B."/>
            <person name="Piednoel M."/>
            <person name="Gundlach H."/>
            <person name="Van Bel M."/>
            <person name="Meyberg R."/>
            <person name="Vives C."/>
            <person name="Morata J."/>
            <person name="Symeonidi A."/>
            <person name="Hiss M."/>
            <person name="Muchero W."/>
            <person name="Kamisugi Y."/>
            <person name="Saleh O."/>
            <person name="Blanc G."/>
            <person name="Decker E.L."/>
            <person name="van Gessel N."/>
            <person name="Grimwood J."/>
            <person name="Hayes R.D."/>
            <person name="Graham S.W."/>
            <person name="Gunter L.E."/>
            <person name="McDaniel S.F."/>
            <person name="Hoernstein S.N.W."/>
            <person name="Larsson A."/>
            <person name="Li F.W."/>
            <person name="Perroud P.F."/>
            <person name="Phillips J."/>
            <person name="Ranjan P."/>
            <person name="Rokshar D.S."/>
            <person name="Rothfels C.J."/>
            <person name="Schneider L."/>
            <person name="Shu S."/>
            <person name="Stevenson D.W."/>
            <person name="Thummler F."/>
            <person name="Tillich M."/>
            <person name="Villarreal Aguilar J.C."/>
            <person name="Widiez T."/>
            <person name="Wong G.K."/>
            <person name="Wymore A."/>
            <person name="Zhang Y."/>
            <person name="Zimmer A.D."/>
            <person name="Quatrano R.S."/>
            <person name="Mayer K.F.X."/>
            <person name="Goodstein D."/>
            <person name="Casacuberta J.M."/>
            <person name="Vandepoele K."/>
            <person name="Reski R."/>
            <person name="Cuming A.C."/>
            <person name="Tuskan G.A."/>
            <person name="Maumus F."/>
            <person name="Salse J."/>
            <person name="Schmutz J."/>
            <person name="Rensing S.A."/>
        </authorList>
    </citation>
    <scope>NUCLEOTIDE SEQUENCE [LARGE SCALE GENOMIC DNA]</scope>
    <source>
        <strain evidence="2 3">cv. Gransden 2004</strain>
    </source>
</reference>
<dbReference type="EMBL" id="ABEU02000004">
    <property type="protein sequence ID" value="PNR55757.1"/>
    <property type="molecule type" value="Genomic_DNA"/>
</dbReference>
<organism evidence="1">
    <name type="scientific">Physcomitrium patens</name>
    <name type="common">Spreading-leaved earth moss</name>
    <name type="synonym">Physcomitrella patens</name>
    <dbReference type="NCBI Taxonomy" id="3218"/>
    <lineage>
        <taxon>Eukaryota</taxon>
        <taxon>Viridiplantae</taxon>
        <taxon>Streptophyta</taxon>
        <taxon>Embryophyta</taxon>
        <taxon>Bryophyta</taxon>
        <taxon>Bryophytina</taxon>
        <taxon>Bryopsida</taxon>
        <taxon>Funariidae</taxon>
        <taxon>Funariales</taxon>
        <taxon>Funariaceae</taxon>
        <taxon>Physcomitrium</taxon>
    </lineage>
</organism>
<dbReference type="InParanoid" id="A0A2K1KPQ7"/>
<reference evidence="2" key="3">
    <citation type="submission" date="2020-12" db="UniProtKB">
        <authorList>
            <consortium name="EnsemblPlants"/>
        </authorList>
    </citation>
    <scope>IDENTIFICATION</scope>
</reference>
<name>A0A2K1KPQ7_PHYPA</name>
<accession>A0A2K1KPQ7</accession>
<dbReference type="AlphaFoldDB" id="A0A2K1KPQ7"/>
<dbReference type="EnsemblPlants" id="Pp3c4_23630V3.1">
    <property type="protein sequence ID" value="PAC:32919362.CDS.1"/>
    <property type="gene ID" value="Pp3c4_23630"/>
</dbReference>
<keyword evidence="3" id="KW-1185">Reference proteome</keyword>
<evidence type="ECO:0000313" key="3">
    <source>
        <dbReference type="Proteomes" id="UP000006727"/>
    </source>
</evidence>